<organism evidence="3 4">
    <name type="scientific">Microtetraspora glauca</name>
    <dbReference type="NCBI Taxonomy" id="1996"/>
    <lineage>
        <taxon>Bacteria</taxon>
        <taxon>Bacillati</taxon>
        <taxon>Actinomycetota</taxon>
        <taxon>Actinomycetes</taxon>
        <taxon>Streptosporangiales</taxon>
        <taxon>Streptosporangiaceae</taxon>
        <taxon>Microtetraspora</taxon>
    </lineage>
</organism>
<evidence type="ECO:0000259" key="2">
    <source>
        <dbReference type="Pfam" id="PF11796"/>
    </source>
</evidence>
<dbReference type="RefSeq" id="WP_358138674.1">
    <property type="nucleotide sequence ID" value="NZ_JBFALK010000020.1"/>
</dbReference>
<evidence type="ECO:0000259" key="1">
    <source>
        <dbReference type="Pfam" id="PF09664"/>
    </source>
</evidence>
<dbReference type="Proteomes" id="UP001551675">
    <property type="component" value="Unassembled WGS sequence"/>
</dbReference>
<evidence type="ECO:0000313" key="3">
    <source>
        <dbReference type="EMBL" id="MEV0973177.1"/>
    </source>
</evidence>
<keyword evidence="4" id="KW-1185">Reference proteome</keyword>
<dbReference type="Pfam" id="PF09664">
    <property type="entry name" value="DUF2399"/>
    <property type="match status" value="1"/>
</dbReference>
<comment type="caution">
    <text evidence="3">The sequence shown here is derived from an EMBL/GenBank/DDBJ whole genome shotgun (WGS) entry which is preliminary data.</text>
</comment>
<feature type="domain" description="DUF2399" evidence="1">
    <location>
        <begin position="255"/>
        <end position="397"/>
    </location>
</feature>
<dbReference type="InterPro" id="IPR013495">
    <property type="entry name" value="CHP02679"/>
</dbReference>
<sequence length="401" mass="42163">MDDLDGDGWRRLLAAARRRLERTGGTIEGSVGLADPSDAERRVVIGVTGSYRPENVNRLTVRLADLDRALNGGLLATLAALDGPVRDRAAERAAEESHRQVLLAAAGAAASAAEPWFAEWLAAMTADGTLTRLIRRDDAHLIGQATAVLDQLPAGYVPLPVLAESVTGDTKALAAGSPLATLVLRALAIRSDSPAVPSGRAEQRALWESVGVIMDDMASQVLILNVRTRGGNPVSRWLDDAAAFGIPFRLTLHQQAEHPVVPACEEIFVCENPAILRTAAAELGTASAALVCTEGIPSVACHRLLAAAVAAGSRLRWRADFDWTGLRIVSAAIMRHGAAPWRMSAADYAAGLAGGESTPLAGSRTGSPWEPGLAELMAAEGRAVMEERLVPALRADLTVDA</sequence>
<feature type="domain" description="Conserved hypothetical protein CHP02679 N terminus" evidence="2">
    <location>
        <begin position="28"/>
        <end position="227"/>
    </location>
</feature>
<dbReference type="InterPro" id="IPR024466">
    <property type="entry name" value="CHP02679_N"/>
</dbReference>
<accession>A0ABV3GNV6</accession>
<protein>
    <submittedName>
        <fullName evidence="3">TIGR02679 family protein</fullName>
    </submittedName>
</protein>
<gene>
    <name evidence="3" type="ORF">AB0I59_31625</name>
</gene>
<dbReference type="NCBIfam" id="TIGR02679">
    <property type="entry name" value="TIGR02679 family protein"/>
    <property type="match status" value="1"/>
</dbReference>
<dbReference type="EMBL" id="JBFALK010000020">
    <property type="protein sequence ID" value="MEV0973177.1"/>
    <property type="molecule type" value="Genomic_DNA"/>
</dbReference>
<name>A0ABV3GNV6_MICGL</name>
<reference evidence="3 4" key="1">
    <citation type="submission" date="2024-06" db="EMBL/GenBank/DDBJ databases">
        <title>The Natural Products Discovery Center: Release of the First 8490 Sequenced Strains for Exploring Actinobacteria Biosynthetic Diversity.</title>
        <authorList>
            <person name="Kalkreuter E."/>
            <person name="Kautsar S.A."/>
            <person name="Yang D."/>
            <person name="Bader C.D."/>
            <person name="Teijaro C.N."/>
            <person name="Fluegel L."/>
            <person name="Davis C.M."/>
            <person name="Simpson J.R."/>
            <person name="Lauterbach L."/>
            <person name="Steele A.D."/>
            <person name="Gui C."/>
            <person name="Meng S."/>
            <person name="Li G."/>
            <person name="Viehrig K."/>
            <person name="Ye F."/>
            <person name="Su P."/>
            <person name="Kiefer A.F."/>
            <person name="Nichols A."/>
            <person name="Cepeda A.J."/>
            <person name="Yan W."/>
            <person name="Fan B."/>
            <person name="Jiang Y."/>
            <person name="Adhikari A."/>
            <person name="Zheng C.-J."/>
            <person name="Schuster L."/>
            <person name="Cowan T.M."/>
            <person name="Smanski M.J."/>
            <person name="Chevrette M.G."/>
            <person name="De Carvalho L.P.S."/>
            <person name="Shen B."/>
        </authorList>
    </citation>
    <scope>NUCLEOTIDE SEQUENCE [LARGE SCALE GENOMIC DNA]</scope>
    <source>
        <strain evidence="3 4">NPDC050100</strain>
    </source>
</reference>
<proteinExistence type="predicted"/>
<dbReference type="Pfam" id="PF11796">
    <property type="entry name" value="DUF3323"/>
    <property type="match status" value="1"/>
</dbReference>
<evidence type="ECO:0000313" key="4">
    <source>
        <dbReference type="Proteomes" id="UP001551675"/>
    </source>
</evidence>
<dbReference type="InterPro" id="IPR024465">
    <property type="entry name" value="DUF2399"/>
</dbReference>